<name>A0A1H7DA96_9ACTN</name>
<feature type="compositionally biased region" description="Polar residues" evidence="1">
    <location>
        <begin position="8"/>
        <end position="19"/>
    </location>
</feature>
<evidence type="ECO:0000313" key="4">
    <source>
        <dbReference type="Proteomes" id="UP000198707"/>
    </source>
</evidence>
<feature type="domain" description="DUF397" evidence="2">
    <location>
        <begin position="7"/>
        <end position="59"/>
    </location>
</feature>
<accession>A0A1H7DA96</accession>
<sequence length="64" mass="6790">MDHLTGAQWRTSSRSSTNGGACVEVADNLPGVVGVRDSKDPTGPALIFAPTAWQTFVTHLPNRP</sequence>
<dbReference type="OrthoDB" id="4301277at2"/>
<dbReference type="Pfam" id="PF04149">
    <property type="entry name" value="DUF397"/>
    <property type="match status" value="1"/>
</dbReference>
<gene>
    <name evidence="3" type="ORF">SAMN05443287_112146</name>
</gene>
<organism evidence="3 4">
    <name type="scientific">Micromonospora phaseoli</name>
    <dbReference type="NCBI Taxonomy" id="1144548"/>
    <lineage>
        <taxon>Bacteria</taxon>
        <taxon>Bacillati</taxon>
        <taxon>Actinomycetota</taxon>
        <taxon>Actinomycetes</taxon>
        <taxon>Micromonosporales</taxon>
        <taxon>Micromonosporaceae</taxon>
        <taxon>Micromonospora</taxon>
    </lineage>
</organism>
<evidence type="ECO:0000259" key="2">
    <source>
        <dbReference type="Pfam" id="PF04149"/>
    </source>
</evidence>
<proteinExistence type="predicted"/>
<evidence type="ECO:0000256" key="1">
    <source>
        <dbReference type="SAM" id="MobiDB-lite"/>
    </source>
</evidence>
<dbReference type="Proteomes" id="UP000198707">
    <property type="component" value="Unassembled WGS sequence"/>
</dbReference>
<keyword evidence="4" id="KW-1185">Reference proteome</keyword>
<dbReference type="STRING" id="1144548.SAMN05443287_112146"/>
<dbReference type="AlphaFoldDB" id="A0A1H7DA96"/>
<protein>
    <recommendedName>
        <fullName evidence="2">DUF397 domain-containing protein</fullName>
    </recommendedName>
</protein>
<feature type="region of interest" description="Disordered" evidence="1">
    <location>
        <begin position="1"/>
        <end position="22"/>
    </location>
</feature>
<evidence type="ECO:0000313" key="3">
    <source>
        <dbReference type="EMBL" id="SEJ98626.1"/>
    </source>
</evidence>
<reference evidence="4" key="1">
    <citation type="submission" date="2016-10" db="EMBL/GenBank/DDBJ databases">
        <authorList>
            <person name="Varghese N."/>
            <person name="Submissions S."/>
        </authorList>
    </citation>
    <scope>NUCLEOTIDE SEQUENCE [LARGE SCALE GENOMIC DNA]</scope>
    <source>
        <strain evidence="4">CGMCC 4.7038</strain>
    </source>
</reference>
<dbReference type="InterPro" id="IPR007278">
    <property type="entry name" value="DUF397"/>
</dbReference>
<dbReference type="RefSeq" id="WP_092382579.1">
    <property type="nucleotide sequence ID" value="NZ_BOPI01000008.1"/>
</dbReference>
<dbReference type="EMBL" id="FNYV01000012">
    <property type="protein sequence ID" value="SEJ98626.1"/>
    <property type="molecule type" value="Genomic_DNA"/>
</dbReference>